<keyword evidence="8" id="KW-1185">Reference proteome</keyword>
<dbReference type="RefSeq" id="WP_315946402.1">
    <property type="nucleotide sequence ID" value="NZ_JAWCUA010000007.1"/>
</dbReference>
<dbReference type="EMBL" id="JAWCUA010000007">
    <property type="protein sequence ID" value="MDU0112689.1"/>
    <property type="molecule type" value="Genomic_DNA"/>
</dbReference>
<dbReference type="CDD" id="cd10336">
    <property type="entry name" value="SLC6sbd_Tyt1-Like"/>
    <property type="match status" value="1"/>
</dbReference>
<feature type="transmembrane region" description="Helical" evidence="6">
    <location>
        <begin position="43"/>
        <end position="64"/>
    </location>
</feature>
<dbReference type="InterPro" id="IPR047218">
    <property type="entry name" value="YocR/YhdH-like"/>
</dbReference>
<keyword evidence="2" id="KW-0813">Transport</keyword>
<dbReference type="Pfam" id="PF00209">
    <property type="entry name" value="SNF"/>
    <property type="match status" value="2"/>
</dbReference>
<reference evidence="7 8" key="1">
    <citation type="submission" date="2023-10" db="EMBL/GenBank/DDBJ databases">
        <title>Psychrosphaera aquimaarina strain SW33 isolated from seawater.</title>
        <authorList>
            <person name="Bayburt H."/>
            <person name="Kim J.M."/>
            <person name="Choi B.J."/>
            <person name="Jeon C.O."/>
        </authorList>
    </citation>
    <scope>NUCLEOTIDE SEQUENCE [LARGE SCALE GENOMIC DNA]</scope>
    <source>
        <strain evidence="7 8">KCTC 52743</strain>
    </source>
</reference>
<evidence type="ECO:0000256" key="5">
    <source>
        <dbReference type="ARBA" id="ARBA00023136"/>
    </source>
</evidence>
<dbReference type="PANTHER" id="PTHR42948:SF1">
    <property type="entry name" value="TRANSPORTER"/>
    <property type="match status" value="1"/>
</dbReference>
<proteinExistence type="predicted"/>
<dbReference type="InterPro" id="IPR000175">
    <property type="entry name" value="Na/ntran_symport"/>
</dbReference>
<dbReference type="SUPFAM" id="SSF161070">
    <property type="entry name" value="SNF-like"/>
    <property type="match status" value="1"/>
</dbReference>
<feature type="transmembrane region" description="Helical" evidence="6">
    <location>
        <begin position="12"/>
        <end position="31"/>
    </location>
</feature>
<comment type="caution">
    <text evidence="7">The sequence shown here is derived from an EMBL/GenBank/DDBJ whole genome shotgun (WGS) entry which is preliminary data.</text>
</comment>
<accession>A0ABU3QZ22</accession>
<evidence type="ECO:0000256" key="4">
    <source>
        <dbReference type="ARBA" id="ARBA00022989"/>
    </source>
</evidence>
<feature type="transmembrane region" description="Helical" evidence="6">
    <location>
        <begin position="385"/>
        <end position="402"/>
    </location>
</feature>
<dbReference type="NCBIfam" id="NF037979">
    <property type="entry name" value="Na_transp"/>
    <property type="match status" value="1"/>
</dbReference>
<keyword evidence="5 6" id="KW-0472">Membrane</keyword>
<evidence type="ECO:0000313" key="7">
    <source>
        <dbReference type="EMBL" id="MDU0112689.1"/>
    </source>
</evidence>
<protein>
    <submittedName>
        <fullName evidence="7">Sodium-dependent transporter</fullName>
    </submittedName>
</protein>
<sequence length="450" mass="48467">MAVRGQFSSRLGFILAAAGSAVGLGNIWGFPTQVASNGGAAFVLVYLVLTFIVAYPILMAELVIGRHSQSNMVDALKKISAGNIAKKIGAGTGYWALIVVSLILSFYMIVAGWMIAYMFQAATEVLGWSAASTWLTDFSISRNIVFSLVFALMTIVIVSRGVSSGIEKWSGRLMPMLLVLIVLLIIYVSMQAGASEGWKAYLVPDFSKILNGDLILSAMGQAFFSLSLGVGSMLVYGSYVSKKENLVSLGASVALVDVGIAIMSGMLIIPAMYVALANGVTIFNEAGQLIGGDQLIFTVIPALFDTMGGAGDYVSFVFFVLMTIAALTSSISMLEVPVAFTIESTKLERKGASWAIGIFVVLISMLLIFNFEVLFGLVISLTTQYSQPLLGLMLCIFTGWVWKRDSILQEIKQGADDVESSLFWKIWPGYVRFVCPSLILAMAYHTIFVG</sequence>
<comment type="subcellular location">
    <subcellularLocation>
        <location evidence="1">Membrane</location>
        <topology evidence="1">Multi-pass membrane protein</topology>
    </subcellularLocation>
</comment>
<feature type="transmembrane region" description="Helical" evidence="6">
    <location>
        <begin position="313"/>
        <end position="342"/>
    </location>
</feature>
<evidence type="ECO:0000313" key="8">
    <source>
        <dbReference type="Proteomes" id="UP001257914"/>
    </source>
</evidence>
<feature type="transmembrane region" description="Helical" evidence="6">
    <location>
        <begin position="174"/>
        <end position="194"/>
    </location>
</feature>
<dbReference type="InterPro" id="IPR037272">
    <property type="entry name" value="SNS_sf"/>
</dbReference>
<keyword evidence="4 6" id="KW-1133">Transmembrane helix</keyword>
<gene>
    <name evidence="7" type="ORF">RT723_06665</name>
</gene>
<dbReference type="Proteomes" id="UP001257914">
    <property type="component" value="Unassembled WGS sequence"/>
</dbReference>
<feature type="transmembrane region" description="Helical" evidence="6">
    <location>
        <begin position="214"/>
        <end position="237"/>
    </location>
</feature>
<dbReference type="PROSITE" id="PS50267">
    <property type="entry name" value="NA_NEUROTRAN_SYMP_3"/>
    <property type="match status" value="1"/>
</dbReference>
<name>A0ABU3QZ22_9GAMM</name>
<feature type="transmembrane region" description="Helical" evidence="6">
    <location>
        <begin position="430"/>
        <end position="448"/>
    </location>
</feature>
<keyword evidence="3 6" id="KW-0812">Transmembrane</keyword>
<evidence type="ECO:0000256" key="1">
    <source>
        <dbReference type="ARBA" id="ARBA00004141"/>
    </source>
</evidence>
<feature type="transmembrane region" description="Helical" evidence="6">
    <location>
        <begin position="94"/>
        <end position="120"/>
    </location>
</feature>
<dbReference type="PANTHER" id="PTHR42948">
    <property type="entry name" value="TRANSPORTER"/>
    <property type="match status" value="1"/>
</dbReference>
<evidence type="ECO:0000256" key="2">
    <source>
        <dbReference type="ARBA" id="ARBA00022448"/>
    </source>
</evidence>
<feature type="transmembrane region" description="Helical" evidence="6">
    <location>
        <begin position="249"/>
        <end position="276"/>
    </location>
</feature>
<organism evidence="7 8">
    <name type="scientific">Psychrosphaera aquimarina</name>
    <dbReference type="NCBI Taxonomy" id="2044854"/>
    <lineage>
        <taxon>Bacteria</taxon>
        <taxon>Pseudomonadati</taxon>
        <taxon>Pseudomonadota</taxon>
        <taxon>Gammaproteobacteria</taxon>
        <taxon>Alteromonadales</taxon>
        <taxon>Pseudoalteromonadaceae</taxon>
        <taxon>Psychrosphaera</taxon>
    </lineage>
</organism>
<feature type="transmembrane region" description="Helical" evidence="6">
    <location>
        <begin position="140"/>
        <end position="162"/>
    </location>
</feature>
<evidence type="ECO:0000256" key="3">
    <source>
        <dbReference type="ARBA" id="ARBA00022692"/>
    </source>
</evidence>
<feature type="transmembrane region" description="Helical" evidence="6">
    <location>
        <begin position="354"/>
        <end position="379"/>
    </location>
</feature>
<dbReference type="PRINTS" id="PR00176">
    <property type="entry name" value="NANEUSMPORT"/>
</dbReference>
<evidence type="ECO:0000256" key="6">
    <source>
        <dbReference type="SAM" id="Phobius"/>
    </source>
</evidence>